<dbReference type="EMBL" id="MJGC01000108">
    <property type="protein sequence ID" value="OEJ72925.1"/>
    <property type="molecule type" value="Genomic_DNA"/>
</dbReference>
<accession>A0A1E5QE32</accession>
<proteinExistence type="predicted"/>
<name>A0A1E5QE32_9CYAN</name>
<evidence type="ECO:0000313" key="2">
    <source>
        <dbReference type="EMBL" id="OEJ72925.1"/>
    </source>
</evidence>
<reference evidence="2" key="1">
    <citation type="submission" date="2016-09" db="EMBL/GenBank/DDBJ databases">
        <title>Draft genome of thermotolerant cyanobacterium Desertifilum sp. strain IPPAS B-1220.</title>
        <authorList>
            <person name="Sinetova M.A."/>
            <person name="Bolakhan K."/>
            <person name="Zayadan B.K."/>
            <person name="Mironov K.S."/>
            <person name="Ustinova V."/>
            <person name="Kupriyanova E.V."/>
            <person name="Sidorov R.A."/>
            <person name="Skrypnik A.N."/>
            <person name="Gogoleva N.E."/>
            <person name="Gogolev Y.V."/>
            <person name="Los D.A."/>
        </authorList>
    </citation>
    <scope>NUCLEOTIDE SEQUENCE [LARGE SCALE GENOMIC DNA]</scope>
    <source>
        <strain evidence="2">IPPAS B-1220</strain>
    </source>
</reference>
<feature type="region of interest" description="Disordered" evidence="1">
    <location>
        <begin position="1"/>
        <end position="37"/>
    </location>
</feature>
<dbReference type="AlphaFoldDB" id="A0A1E5QE32"/>
<sequence>MLSLSAEWGGGVQSTEFRVPSKEEGGGMGRWGDGGEGECKVPSSEFRVGKESAEWKVLSAEWVKECKVPSSVACTPSSGVPSGEKNAELIVRKFSYPFFPQLLTPNSHLPISPLGTRNSELRTLQALDQHF</sequence>
<comment type="caution">
    <text evidence="2">The sequence shown here is derived from an EMBL/GenBank/DDBJ whole genome shotgun (WGS) entry which is preliminary data.</text>
</comment>
<evidence type="ECO:0000256" key="1">
    <source>
        <dbReference type="SAM" id="MobiDB-lite"/>
    </source>
</evidence>
<gene>
    <name evidence="2" type="ORF">BH720_22455</name>
</gene>
<protein>
    <submittedName>
        <fullName evidence="2">Uncharacterized protein</fullName>
    </submittedName>
</protein>
<organism evidence="2">
    <name type="scientific">Desertifilum tharense IPPAS B-1220</name>
    <dbReference type="NCBI Taxonomy" id="1781255"/>
    <lineage>
        <taxon>Bacteria</taxon>
        <taxon>Bacillati</taxon>
        <taxon>Cyanobacteriota</taxon>
        <taxon>Cyanophyceae</taxon>
        <taxon>Desertifilales</taxon>
        <taxon>Desertifilaceae</taxon>
        <taxon>Desertifilum</taxon>
    </lineage>
</organism>